<evidence type="ECO:0000256" key="2">
    <source>
        <dbReference type="ARBA" id="ARBA00012052"/>
    </source>
</evidence>
<comment type="pathway">
    <text evidence="9">Isoprenoid biosynthesis; isopentenyl diphosphate biosynthesis via DXP pathway; isopentenyl diphosphate from 1-deoxy-D-xylulose 5-phosphate: step 3/6.</text>
</comment>
<dbReference type="PIRSF" id="PIRSF010376">
    <property type="entry name" value="IspE"/>
    <property type="match status" value="1"/>
</dbReference>
<sequence>MDTASDQPLAVLTPGCKVNLHLRIGPKREDGYHELETFFYPLPEPHDVLTIRTGTAGGGCVFSCDPLLPGDGPNLVERAYAEYAKASGFAPDIAVHLEKRIPAGAGLGGGSSDAAAMLRWLEYAAGDKALGETHLARIAVGLGADVPFFLLGEPAWAGGVGDELTPAQMDWGSMTLLLLDPHVHVSTGWAYGAWDGYVMENPAQRIPLTSKAAEHKKTLFPAGTVLGNDFERVVFSGFPALRRLKESLLAEGASVALLSGSGACLFGLFRSPEQAKKAGQRISATPPPGIERLDILCMLEA</sequence>
<dbReference type="GO" id="GO:0050515">
    <property type="term" value="F:4-(cytidine 5'-diphospho)-2-C-methyl-D-erythritol kinase activity"/>
    <property type="evidence" value="ECO:0007669"/>
    <property type="project" value="UniProtKB-EC"/>
</dbReference>
<evidence type="ECO:0000256" key="4">
    <source>
        <dbReference type="ARBA" id="ARBA00022679"/>
    </source>
</evidence>
<dbReference type="NCBIfam" id="TIGR00154">
    <property type="entry name" value="ispE"/>
    <property type="match status" value="1"/>
</dbReference>
<reference evidence="12 13" key="1">
    <citation type="submission" date="2019-04" db="EMBL/GenBank/DDBJ databases">
        <title>Isolation and culture of sulfate reducing bacteria from the cold seep of the South China Sea.</title>
        <authorList>
            <person name="Sun C."/>
            <person name="Liu R."/>
        </authorList>
    </citation>
    <scope>NUCLEOTIDE SEQUENCE [LARGE SCALE GENOMIC DNA]</scope>
    <source>
        <strain evidence="12 13">CS1</strain>
    </source>
</reference>
<dbReference type="Proteomes" id="UP000503251">
    <property type="component" value="Chromosome"/>
</dbReference>
<comment type="function">
    <text evidence="9">Catalyzes the phosphorylation of the position 2 hydroxy group of 4-diphosphocytidyl-2C-methyl-D-erythritol.</text>
</comment>
<keyword evidence="13" id="KW-1185">Reference proteome</keyword>
<evidence type="ECO:0000259" key="11">
    <source>
        <dbReference type="Pfam" id="PF08544"/>
    </source>
</evidence>
<evidence type="ECO:0000256" key="1">
    <source>
        <dbReference type="ARBA" id="ARBA00009684"/>
    </source>
</evidence>
<feature type="active site" evidence="9">
    <location>
        <position position="145"/>
    </location>
</feature>
<comment type="similarity">
    <text evidence="1 9">Belongs to the GHMP kinase family. IspE subfamily.</text>
</comment>
<evidence type="ECO:0000256" key="7">
    <source>
        <dbReference type="ARBA" id="ARBA00022840"/>
    </source>
</evidence>
<feature type="domain" description="GHMP kinase N-terminal" evidence="10">
    <location>
        <begin position="74"/>
        <end position="152"/>
    </location>
</feature>
<dbReference type="InterPro" id="IPR006204">
    <property type="entry name" value="GHMP_kinase_N_dom"/>
</dbReference>
<keyword evidence="9" id="KW-0414">Isoprene biosynthesis</keyword>
<dbReference type="EMBL" id="CP039543">
    <property type="protein sequence ID" value="QJT08244.1"/>
    <property type="molecule type" value="Genomic_DNA"/>
</dbReference>
<evidence type="ECO:0000259" key="10">
    <source>
        <dbReference type="Pfam" id="PF00288"/>
    </source>
</evidence>
<dbReference type="InterPro" id="IPR036554">
    <property type="entry name" value="GHMP_kinase_C_sf"/>
</dbReference>
<dbReference type="InterPro" id="IPR004424">
    <property type="entry name" value="IspE"/>
</dbReference>
<dbReference type="HAMAP" id="MF_00061">
    <property type="entry name" value="IspE"/>
    <property type="match status" value="1"/>
</dbReference>
<gene>
    <name evidence="9 12" type="primary">ispE</name>
    <name evidence="12" type="ORF">E8L03_04570</name>
</gene>
<evidence type="ECO:0000256" key="5">
    <source>
        <dbReference type="ARBA" id="ARBA00022741"/>
    </source>
</evidence>
<evidence type="ECO:0000313" key="13">
    <source>
        <dbReference type="Proteomes" id="UP000503251"/>
    </source>
</evidence>
<dbReference type="PANTHER" id="PTHR43527:SF2">
    <property type="entry name" value="4-DIPHOSPHOCYTIDYL-2-C-METHYL-D-ERYTHRITOL KINASE, CHLOROPLASTIC"/>
    <property type="match status" value="1"/>
</dbReference>
<feature type="domain" description="GHMP kinase C-terminal" evidence="11">
    <location>
        <begin position="229"/>
        <end position="284"/>
    </location>
</feature>
<dbReference type="SUPFAM" id="SSF54211">
    <property type="entry name" value="Ribosomal protein S5 domain 2-like"/>
    <property type="match status" value="1"/>
</dbReference>
<evidence type="ECO:0000256" key="3">
    <source>
        <dbReference type="ARBA" id="ARBA00017473"/>
    </source>
</evidence>
<evidence type="ECO:0000256" key="6">
    <source>
        <dbReference type="ARBA" id="ARBA00022777"/>
    </source>
</evidence>
<dbReference type="RefSeq" id="WP_171266694.1">
    <property type="nucleotide sequence ID" value="NZ_CP039543.1"/>
</dbReference>
<name>A0ABX6NDJ1_9BACT</name>
<keyword evidence="4 9" id="KW-0808">Transferase</keyword>
<dbReference type="Gene3D" id="3.30.70.890">
    <property type="entry name" value="GHMP kinase, C-terminal domain"/>
    <property type="match status" value="1"/>
</dbReference>
<keyword evidence="7 9" id="KW-0067">ATP-binding</keyword>
<feature type="binding site" evidence="9">
    <location>
        <begin position="102"/>
        <end position="112"/>
    </location>
    <ligand>
        <name>ATP</name>
        <dbReference type="ChEBI" id="CHEBI:30616"/>
    </ligand>
</feature>
<dbReference type="InterPro" id="IPR013750">
    <property type="entry name" value="GHMP_kinase_C_dom"/>
</dbReference>
<protein>
    <recommendedName>
        <fullName evidence="3 9">4-diphosphocytidyl-2-C-methyl-D-erythritol kinase</fullName>
        <shortName evidence="9">CMK</shortName>
        <ecNumber evidence="2 9">2.7.1.148</ecNumber>
    </recommendedName>
    <alternativeName>
        <fullName evidence="8 9">4-(cytidine-5'-diphospho)-2-C-methyl-D-erythritol kinase</fullName>
    </alternativeName>
</protein>
<dbReference type="PANTHER" id="PTHR43527">
    <property type="entry name" value="4-DIPHOSPHOCYTIDYL-2-C-METHYL-D-ERYTHRITOL KINASE, CHLOROPLASTIC"/>
    <property type="match status" value="1"/>
</dbReference>
<evidence type="ECO:0000256" key="9">
    <source>
        <dbReference type="HAMAP-Rule" id="MF_00061"/>
    </source>
</evidence>
<dbReference type="Pfam" id="PF00288">
    <property type="entry name" value="GHMP_kinases_N"/>
    <property type="match status" value="1"/>
</dbReference>
<dbReference type="EC" id="2.7.1.148" evidence="2 9"/>
<dbReference type="Gene3D" id="3.30.230.10">
    <property type="match status" value="1"/>
</dbReference>
<dbReference type="InterPro" id="IPR014721">
    <property type="entry name" value="Ribsml_uS5_D2-typ_fold_subgr"/>
</dbReference>
<keyword evidence="5 9" id="KW-0547">Nucleotide-binding</keyword>
<accession>A0ABX6NDJ1</accession>
<comment type="catalytic activity">
    <reaction evidence="9">
        <text>4-CDP-2-C-methyl-D-erythritol + ATP = 4-CDP-2-C-methyl-D-erythritol 2-phosphate + ADP + H(+)</text>
        <dbReference type="Rhea" id="RHEA:18437"/>
        <dbReference type="ChEBI" id="CHEBI:15378"/>
        <dbReference type="ChEBI" id="CHEBI:30616"/>
        <dbReference type="ChEBI" id="CHEBI:57823"/>
        <dbReference type="ChEBI" id="CHEBI:57919"/>
        <dbReference type="ChEBI" id="CHEBI:456216"/>
        <dbReference type="EC" id="2.7.1.148"/>
    </reaction>
</comment>
<evidence type="ECO:0000256" key="8">
    <source>
        <dbReference type="ARBA" id="ARBA00032554"/>
    </source>
</evidence>
<proteinExistence type="inferred from homology"/>
<dbReference type="InterPro" id="IPR020568">
    <property type="entry name" value="Ribosomal_Su5_D2-typ_SF"/>
</dbReference>
<dbReference type="Pfam" id="PF08544">
    <property type="entry name" value="GHMP_kinases_C"/>
    <property type="match status" value="1"/>
</dbReference>
<organism evidence="12 13">
    <name type="scientific">Oceanidesulfovibrio marinus</name>
    <dbReference type="NCBI Taxonomy" id="370038"/>
    <lineage>
        <taxon>Bacteria</taxon>
        <taxon>Pseudomonadati</taxon>
        <taxon>Thermodesulfobacteriota</taxon>
        <taxon>Desulfovibrionia</taxon>
        <taxon>Desulfovibrionales</taxon>
        <taxon>Desulfovibrionaceae</taxon>
        <taxon>Oceanidesulfovibrio</taxon>
    </lineage>
</organism>
<keyword evidence="6 9" id="KW-0418">Kinase</keyword>
<dbReference type="SUPFAM" id="SSF55060">
    <property type="entry name" value="GHMP Kinase, C-terminal domain"/>
    <property type="match status" value="1"/>
</dbReference>
<evidence type="ECO:0000313" key="12">
    <source>
        <dbReference type="EMBL" id="QJT08244.1"/>
    </source>
</evidence>
<feature type="active site" evidence="9">
    <location>
        <position position="17"/>
    </location>
</feature>